<accession>S4PRX8</accession>
<protein>
    <submittedName>
        <fullName evidence="1">Uncharacterized protein</fullName>
    </submittedName>
</protein>
<reference evidence="1" key="2">
    <citation type="submission" date="2013-05" db="EMBL/GenBank/DDBJ databases">
        <authorList>
            <person name="Carter J.-M."/>
            <person name="Baker S.C."/>
            <person name="Pink R."/>
            <person name="Carter D.R.F."/>
            <person name="Collins A."/>
            <person name="Tomlin J."/>
            <person name="Gibbs M."/>
            <person name="Breuker C.J."/>
        </authorList>
    </citation>
    <scope>NUCLEOTIDE SEQUENCE</scope>
    <source>
        <tissue evidence="1">Ovary</tissue>
    </source>
</reference>
<reference evidence="1" key="1">
    <citation type="journal article" date="2013" name="BMC Genomics">
        <title>Unscrambling butterfly oogenesis.</title>
        <authorList>
            <person name="Carter J.M."/>
            <person name="Baker S.C."/>
            <person name="Pink R."/>
            <person name="Carter D.R."/>
            <person name="Collins A."/>
            <person name="Tomlin J."/>
            <person name="Gibbs M."/>
            <person name="Breuker C.J."/>
        </authorList>
    </citation>
    <scope>NUCLEOTIDE SEQUENCE</scope>
    <source>
        <tissue evidence="1">Ovary</tissue>
    </source>
</reference>
<dbReference type="EMBL" id="GAIX01014343">
    <property type="protein sequence ID" value="JAA78217.1"/>
    <property type="molecule type" value="Transcribed_RNA"/>
</dbReference>
<dbReference type="AlphaFoldDB" id="S4PRX8"/>
<sequence>MLILVRIRNAELESQIYFFNTKKLRCANRSLSYLTQTLTDNAQLNRFRSTKLLFYTEDARYRFFCKIRCESLRYVNNPI</sequence>
<evidence type="ECO:0000313" key="1">
    <source>
        <dbReference type="EMBL" id="JAA78217.1"/>
    </source>
</evidence>
<proteinExistence type="predicted"/>
<organism evidence="1">
    <name type="scientific">Pararge aegeria</name>
    <name type="common">speckled wood butterfly</name>
    <dbReference type="NCBI Taxonomy" id="116150"/>
    <lineage>
        <taxon>Eukaryota</taxon>
        <taxon>Metazoa</taxon>
        <taxon>Ecdysozoa</taxon>
        <taxon>Arthropoda</taxon>
        <taxon>Hexapoda</taxon>
        <taxon>Insecta</taxon>
        <taxon>Pterygota</taxon>
        <taxon>Neoptera</taxon>
        <taxon>Endopterygota</taxon>
        <taxon>Lepidoptera</taxon>
        <taxon>Glossata</taxon>
        <taxon>Ditrysia</taxon>
        <taxon>Papilionoidea</taxon>
        <taxon>Nymphalidae</taxon>
        <taxon>Satyrinae</taxon>
        <taxon>Satyrini</taxon>
        <taxon>Parargina</taxon>
        <taxon>Pararge</taxon>
    </lineage>
</organism>
<name>S4PRX8_9NEOP</name>